<comment type="caution">
    <text evidence="1">The sequence shown here is derived from an EMBL/GenBank/DDBJ whole genome shotgun (WGS) entry which is preliminary data.</text>
</comment>
<name>A0A8J2ZL16_9RHOB</name>
<evidence type="ECO:0000313" key="2">
    <source>
        <dbReference type="Proteomes" id="UP000617145"/>
    </source>
</evidence>
<keyword evidence="2" id="KW-1185">Reference proteome</keyword>
<dbReference type="Proteomes" id="UP000617145">
    <property type="component" value="Unassembled WGS sequence"/>
</dbReference>
<organism evidence="1 2">
    <name type="scientific">Salipiger pallidus</name>
    <dbReference type="NCBI Taxonomy" id="1775170"/>
    <lineage>
        <taxon>Bacteria</taxon>
        <taxon>Pseudomonadati</taxon>
        <taxon>Pseudomonadota</taxon>
        <taxon>Alphaproteobacteria</taxon>
        <taxon>Rhodobacterales</taxon>
        <taxon>Roseobacteraceae</taxon>
        <taxon>Salipiger</taxon>
    </lineage>
</organism>
<proteinExistence type="predicted"/>
<gene>
    <name evidence="1" type="ORF">GCM10011415_28310</name>
</gene>
<sequence>MEDPRVIQLERELAATRNAAVRMMVGLVSGLISDSAAREEIAQSFIEDARGANEETQRLARLVAAELAKKD</sequence>
<accession>A0A8J2ZL16</accession>
<evidence type="ECO:0000313" key="1">
    <source>
        <dbReference type="EMBL" id="GGG77724.1"/>
    </source>
</evidence>
<reference evidence="1" key="1">
    <citation type="journal article" date="2014" name="Int. J. Syst. Evol. Microbiol.">
        <title>Complete genome sequence of Corynebacterium casei LMG S-19264T (=DSM 44701T), isolated from a smear-ripened cheese.</title>
        <authorList>
            <consortium name="US DOE Joint Genome Institute (JGI-PGF)"/>
            <person name="Walter F."/>
            <person name="Albersmeier A."/>
            <person name="Kalinowski J."/>
            <person name="Ruckert C."/>
        </authorList>
    </citation>
    <scope>NUCLEOTIDE SEQUENCE</scope>
    <source>
        <strain evidence="1">CGMCC 1.15762</strain>
    </source>
</reference>
<dbReference type="EMBL" id="BMJV01000005">
    <property type="protein sequence ID" value="GGG77724.1"/>
    <property type="molecule type" value="Genomic_DNA"/>
</dbReference>
<protein>
    <submittedName>
        <fullName evidence="1">Uncharacterized protein</fullName>
    </submittedName>
</protein>
<reference evidence="1" key="2">
    <citation type="submission" date="2020-09" db="EMBL/GenBank/DDBJ databases">
        <authorList>
            <person name="Sun Q."/>
            <person name="Zhou Y."/>
        </authorList>
    </citation>
    <scope>NUCLEOTIDE SEQUENCE</scope>
    <source>
        <strain evidence="1">CGMCC 1.15762</strain>
    </source>
</reference>
<dbReference type="RefSeq" id="WP_188790865.1">
    <property type="nucleotide sequence ID" value="NZ_BMJV01000005.1"/>
</dbReference>
<dbReference type="AlphaFoldDB" id="A0A8J2ZL16"/>